<reference evidence="1 2" key="1">
    <citation type="submission" date="2017-12" db="EMBL/GenBank/DDBJ databases">
        <title>Comparative genomics of Botrytis spp.</title>
        <authorList>
            <person name="Valero-Jimenez C.A."/>
            <person name="Tapia P."/>
            <person name="Veloso J."/>
            <person name="Silva-Moreno E."/>
            <person name="Staats M."/>
            <person name="Valdes J.H."/>
            <person name="Van Kan J.A.L."/>
        </authorList>
    </citation>
    <scope>NUCLEOTIDE SEQUENCE [LARGE SCALE GENOMIC DNA]</scope>
    <source>
        <strain evidence="1 2">Bt9001</strain>
    </source>
</reference>
<dbReference type="EMBL" id="PQXH01000192">
    <property type="protein sequence ID" value="TGO08780.1"/>
    <property type="molecule type" value="Genomic_DNA"/>
</dbReference>
<proteinExistence type="predicted"/>
<evidence type="ECO:0000313" key="2">
    <source>
        <dbReference type="Proteomes" id="UP000297777"/>
    </source>
</evidence>
<keyword evidence="2" id="KW-1185">Reference proteome</keyword>
<organism evidence="1 2">
    <name type="scientific">Botrytis tulipae</name>
    <dbReference type="NCBI Taxonomy" id="87230"/>
    <lineage>
        <taxon>Eukaryota</taxon>
        <taxon>Fungi</taxon>
        <taxon>Dikarya</taxon>
        <taxon>Ascomycota</taxon>
        <taxon>Pezizomycotina</taxon>
        <taxon>Leotiomycetes</taxon>
        <taxon>Helotiales</taxon>
        <taxon>Sclerotiniaceae</taxon>
        <taxon>Botrytis</taxon>
    </lineage>
</organism>
<comment type="caution">
    <text evidence="1">The sequence shown here is derived from an EMBL/GenBank/DDBJ whole genome shotgun (WGS) entry which is preliminary data.</text>
</comment>
<name>A0A4Z1EBJ1_9HELO</name>
<dbReference type="Proteomes" id="UP000297777">
    <property type="component" value="Unassembled WGS sequence"/>
</dbReference>
<sequence>MSTATFELAERSSQEYTIALADGIAGIVEFAEPVQIGGSVQDERRHASPATEFPTLNVFTLILYLKTMASRQVPSETVGAYHLKLLVNFVHGQDLRDVYISRLA</sequence>
<gene>
    <name evidence="1" type="ORF">BTUL_0192g00140</name>
</gene>
<evidence type="ECO:0000313" key="1">
    <source>
        <dbReference type="EMBL" id="TGO08780.1"/>
    </source>
</evidence>
<protein>
    <submittedName>
        <fullName evidence="1">Uncharacterized protein</fullName>
    </submittedName>
</protein>
<dbReference type="AlphaFoldDB" id="A0A4Z1EBJ1"/>
<accession>A0A4Z1EBJ1</accession>